<evidence type="ECO:0000256" key="1">
    <source>
        <dbReference type="ARBA" id="ARBA00022801"/>
    </source>
</evidence>
<dbReference type="InterPro" id="IPR001466">
    <property type="entry name" value="Beta-lactam-related"/>
</dbReference>
<feature type="domain" description="Beta-lactamase-related" evidence="2">
    <location>
        <begin position="8"/>
        <end position="327"/>
    </location>
</feature>
<evidence type="ECO:0000313" key="4">
    <source>
        <dbReference type="Proteomes" id="UP000641386"/>
    </source>
</evidence>
<dbReference type="SUPFAM" id="SSF56601">
    <property type="entry name" value="beta-lactamase/transpeptidase-like"/>
    <property type="match status" value="1"/>
</dbReference>
<protein>
    <submittedName>
        <fullName evidence="3">Esterase</fullName>
    </submittedName>
</protein>
<dbReference type="Pfam" id="PF00144">
    <property type="entry name" value="Beta-lactamase"/>
    <property type="match status" value="1"/>
</dbReference>
<reference evidence="3" key="1">
    <citation type="journal article" date="2014" name="Int. J. Syst. Evol. Microbiol.">
        <title>Complete genome sequence of Corynebacterium casei LMG S-19264T (=DSM 44701T), isolated from a smear-ripened cheese.</title>
        <authorList>
            <consortium name="US DOE Joint Genome Institute (JGI-PGF)"/>
            <person name="Walter F."/>
            <person name="Albersmeier A."/>
            <person name="Kalinowski J."/>
            <person name="Ruckert C."/>
        </authorList>
    </citation>
    <scope>NUCLEOTIDE SEQUENCE</scope>
    <source>
        <strain evidence="3">JCM 3302</strain>
    </source>
</reference>
<name>A0A919ALK1_9ACTN</name>
<dbReference type="Gene3D" id="3.40.710.10">
    <property type="entry name" value="DD-peptidase/beta-lactamase superfamily"/>
    <property type="match status" value="1"/>
</dbReference>
<organism evidence="3 4">
    <name type="scientific">Streptomyces spiralis</name>
    <dbReference type="NCBI Taxonomy" id="66376"/>
    <lineage>
        <taxon>Bacteria</taxon>
        <taxon>Bacillati</taxon>
        <taxon>Actinomycetota</taxon>
        <taxon>Actinomycetes</taxon>
        <taxon>Kitasatosporales</taxon>
        <taxon>Streptomycetaceae</taxon>
        <taxon>Streptomyces</taxon>
    </lineage>
</organism>
<accession>A0A919ALK1</accession>
<evidence type="ECO:0000259" key="2">
    <source>
        <dbReference type="Pfam" id="PF00144"/>
    </source>
</evidence>
<sequence>MSALAEPIAAGREQHVYSGAAWSVGGADGPLDRGRHGTRSWDGPTLDGSELWDLASVTKPVVGLAVMALVERGALTLDSTVGDLLPGYRDGDKADLTVRQLLTHTSGIPGQVPLYRDHPTRASLLEAVRLLPLTARPGTRVQYSSQGFIILGLIAEAATGQPLDTLVDQLVCAPLGMRQTFFRPSPAHRARAVATEDCPWRGHLVTGEVHDENAAVLGGVGGHAGLFTTLDDMELLGAALVGDGRGVLRPETFALMTAAHTDHLGLRRALAWQGRDVVGSPVGTAFGPDSYGHTGFTGTSLWVDPAAKRYAVLLTNRVHPTRDGDGITAVRRAFHTAAAALSARSPAG</sequence>
<dbReference type="PANTHER" id="PTHR43283:SF11">
    <property type="entry name" value="BETA-LACTAMASE-RELATED DOMAIN-CONTAINING PROTEIN"/>
    <property type="match status" value="1"/>
</dbReference>
<dbReference type="InterPro" id="IPR050789">
    <property type="entry name" value="Diverse_Enzym_Activities"/>
</dbReference>
<proteinExistence type="predicted"/>
<dbReference type="RefSeq" id="WP_189907814.1">
    <property type="nucleotide sequence ID" value="NZ_BNBC01000066.1"/>
</dbReference>
<dbReference type="EMBL" id="BNBC01000066">
    <property type="protein sequence ID" value="GHF13789.1"/>
    <property type="molecule type" value="Genomic_DNA"/>
</dbReference>
<reference evidence="3" key="2">
    <citation type="submission" date="2020-09" db="EMBL/GenBank/DDBJ databases">
        <authorList>
            <person name="Sun Q."/>
            <person name="Ohkuma M."/>
        </authorList>
    </citation>
    <scope>NUCLEOTIDE SEQUENCE</scope>
    <source>
        <strain evidence="3">JCM 3302</strain>
    </source>
</reference>
<dbReference type="PANTHER" id="PTHR43283">
    <property type="entry name" value="BETA-LACTAMASE-RELATED"/>
    <property type="match status" value="1"/>
</dbReference>
<dbReference type="AlphaFoldDB" id="A0A919ALK1"/>
<keyword evidence="4" id="KW-1185">Reference proteome</keyword>
<comment type="caution">
    <text evidence="3">The sequence shown here is derived from an EMBL/GenBank/DDBJ whole genome shotgun (WGS) entry which is preliminary data.</text>
</comment>
<dbReference type="Proteomes" id="UP000641386">
    <property type="component" value="Unassembled WGS sequence"/>
</dbReference>
<dbReference type="InterPro" id="IPR012338">
    <property type="entry name" value="Beta-lactam/transpept-like"/>
</dbReference>
<evidence type="ECO:0000313" key="3">
    <source>
        <dbReference type="EMBL" id="GHF13789.1"/>
    </source>
</evidence>
<dbReference type="GO" id="GO:0016787">
    <property type="term" value="F:hydrolase activity"/>
    <property type="evidence" value="ECO:0007669"/>
    <property type="project" value="UniProtKB-KW"/>
</dbReference>
<gene>
    <name evidence="3" type="ORF">GCM10014715_81610</name>
</gene>
<keyword evidence="1" id="KW-0378">Hydrolase</keyword>